<dbReference type="InterPro" id="IPR003392">
    <property type="entry name" value="PTHD_SSD"/>
</dbReference>
<feature type="transmembrane region" description="Helical" evidence="10">
    <location>
        <begin position="724"/>
        <end position="748"/>
    </location>
</feature>
<dbReference type="InterPro" id="IPR051697">
    <property type="entry name" value="Patched_domain-protein"/>
</dbReference>
<feature type="transmembrane region" description="Helical" evidence="10">
    <location>
        <begin position="699"/>
        <end position="717"/>
    </location>
</feature>
<evidence type="ECO:0000256" key="10">
    <source>
        <dbReference type="SAM" id="Phobius"/>
    </source>
</evidence>
<dbReference type="Proteomes" id="UP000327468">
    <property type="component" value="Chromosome 21"/>
</dbReference>
<dbReference type="FunFam" id="1.20.1640.10:FF:000013">
    <property type="entry name" value="PaTched Related family"/>
    <property type="match status" value="1"/>
</dbReference>
<proteinExistence type="inferred from homology"/>
<accession>A0A5N5KZE7</accession>
<feature type="transmembrane region" description="Helical" evidence="10">
    <location>
        <begin position="383"/>
        <end position="402"/>
    </location>
</feature>
<protein>
    <recommendedName>
        <fullName evidence="9">Patched domain-containing protein 3</fullName>
    </recommendedName>
</protein>
<keyword evidence="13" id="KW-1185">Reference proteome</keyword>
<evidence type="ECO:0000313" key="12">
    <source>
        <dbReference type="EMBL" id="KAB5535874.1"/>
    </source>
</evidence>
<organism evidence="12 13">
    <name type="scientific">Pangasianodon hypophthalmus</name>
    <name type="common">Striped catfish</name>
    <name type="synonym">Helicophagus hypophthalmus</name>
    <dbReference type="NCBI Taxonomy" id="310915"/>
    <lineage>
        <taxon>Eukaryota</taxon>
        <taxon>Metazoa</taxon>
        <taxon>Chordata</taxon>
        <taxon>Craniata</taxon>
        <taxon>Vertebrata</taxon>
        <taxon>Euteleostomi</taxon>
        <taxon>Actinopterygii</taxon>
        <taxon>Neopterygii</taxon>
        <taxon>Teleostei</taxon>
        <taxon>Ostariophysi</taxon>
        <taxon>Siluriformes</taxon>
        <taxon>Pangasiidae</taxon>
        <taxon>Pangasianodon</taxon>
    </lineage>
</organism>
<dbReference type="AlphaFoldDB" id="A0A5N5KZE7"/>
<gene>
    <name evidence="12" type="ORF">PHYPO_G00122970</name>
</gene>
<feature type="transmembrane region" description="Helical" evidence="10">
    <location>
        <begin position="31"/>
        <end position="51"/>
    </location>
</feature>
<feature type="transmembrane region" description="Helical" evidence="10">
    <location>
        <begin position="414"/>
        <end position="437"/>
    </location>
</feature>
<feature type="transmembrane region" description="Helical" evidence="10">
    <location>
        <begin position="309"/>
        <end position="331"/>
    </location>
</feature>
<keyword evidence="3 10" id="KW-0812">Transmembrane</keyword>
<comment type="function">
    <text evidence="7">May play a role in sperm development or sperm function. However, does not appear to have an essential role in spermatogenesis or male fertility.</text>
</comment>
<feature type="domain" description="SSD" evidence="11">
    <location>
        <begin position="280"/>
        <end position="437"/>
    </location>
</feature>
<dbReference type="PANTHER" id="PTHR10796">
    <property type="entry name" value="PATCHED-RELATED"/>
    <property type="match status" value="1"/>
</dbReference>
<feature type="domain" description="SSD" evidence="11">
    <location>
        <begin position="728"/>
        <end position="847"/>
    </location>
</feature>
<evidence type="ECO:0000256" key="2">
    <source>
        <dbReference type="ARBA" id="ARBA00022475"/>
    </source>
</evidence>
<dbReference type="InterPro" id="IPR000731">
    <property type="entry name" value="SSD"/>
</dbReference>
<keyword evidence="2" id="KW-1003">Cell membrane</keyword>
<feature type="transmembrane region" description="Helical" evidence="10">
    <location>
        <begin position="796"/>
        <end position="819"/>
    </location>
</feature>
<keyword evidence="6" id="KW-0325">Glycoprotein</keyword>
<evidence type="ECO:0000256" key="6">
    <source>
        <dbReference type="ARBA" id="ARBA00023180"/>
    </source>
</evidence>
<comment type="subcellular location">
    <subcellularLocation>
        <location evidence="8">Cell projection</location>
        <location evidence="8">Cilium</location>
        <location evidence="8">Flagellum membrane</location>
        <topology evidence="8">Multi-pass membrane protein</topology>
    </subcellularLocation>
</comment>
<evidence type="ECO:0000256" key="9">
    <source>
        <dbReference type="ARBA" id="ARBA00074262"/>
    </source>
</evidence>
<evidence type="ECO:0000256" key="4">
    <source>
        <dbReference type="ARBA" id="ARBA00022989"/>
    </source>
</evidence>
<name>A0A5N5KZE7_PANHP</name>
<keyword evidence="4 10" id="KW-1133">Transmembrane helix</keyword>
<evidence type="ECO:0000259" key="11">
    <source>
        <dbReference type="PROSITE" id="PS50156"/>
    </source>
</evidence>
<comment type="caution">
    <text evidence="12">The sequence shown here is derived from an EMBL/GenBank/DDBJ whole genome shotgun (WGS) entry which is preliminary data.</text>
</comment>
<feature type="transmembrane region" description="Helical" evidence="10">
    <location>
        <begin position="825"/>
        <end position="852"/>
    </location>
</feature>
<reference evidence="12 13" key="1">
    <citation type="submission" date="2019-06" db="EMBL/GenBank/DDBJ databases">
        <title>A chromosome-scale genome assembly of the striped catfish, Pangasianodon hypophthalmus.</title>
        <authorList>
            <person name="Wen M."/>
            <person name="Zahm M."/>
            <person name="Roques C."/>
            <person name="Cabau C."/>
            <person name="Klopp C."/>
            <person name="Donnadieu C."/>
            <person name="Jouanno E."/>
            <person name="Avarre J.-C."/>
            <person name="Campet M."/>
            <person name="Ha T.T.T."/>
            <person name="Dugue R."/>
            <person name="Lampietro C."/>
            <person name="Louis A."/>
            <person name="Herpin A."/>
            <person name="Echchiki A."/>
            <person name="Berthelot C."/>
            <person name="Parey E."/>
            <person name="Roest-Crollius H."/>
            <person name="Braasch I."/>
            <person name="Postlethwait J."/>
            <person name="Bobe J."/>
            <person name="Montfort J."/>
            <person name="Bouchez O."/>
            <person name="Begum T."/>
            <person name="Schartl M."/>
            <person name="Guiguen Y."/>
        </authorList>
    </citation>
    <scope>NUCLEOTIDE SEQUENCE [LARGE SCALE GENOMIC DNA]</scope>
    <source>
        <strain evidence="12 13">Indonesia</strain>
        <tissue evidence="12">Blood</tissue>
    </source>
</reference>
<evidence type="ECO:0000313" key="13">
    <source>
        <dbReference type="Proteomes" id="UP000327468"/>
    </source>
</evidence>
<dbReference type="PROSITE" id="PS50156">
    <property type="entry name" value="SSD"/>
    <property type="match status" value="2"/>
</dbReference>
<evidence type="ECO:0000256" key="8">
    <source>
        <dbReference type="ARBA" id="ARBA00060429"/>
    </source>
</evidence>
<feature type="transmembrane region" description="Helical" evidence="10">
    <location>
        <begin position="283"/>
        <end position="302"/>
    </location>
</feature>
<dbReference type="EMBL" id="VFJC01000022">
    <property type="protein sequence ID" value="KAB5535874.1"/>
    <property type="molecule type" value="Genomic_DNA"/>
</dbReference>
<dbReference type="GO" id="GO:0097225">
    <property type="term" value="C:sperm midpiece"/>
    <property type="evidence" value="ECO:0007669"/>
    <property type="project" value="UniProtKB-ARBA"/>
</dbReference>
<feature type="transmembrane region" description="Helical" evidence="10">
    <location>
        <begin position="337"/>
        <end position="363"/>
    </location>
</feature>
<comment type="similarity">
    <text evidence="1">Belongs to the patched family.</text>
</comment>
<feature type="transmembrane region" description="Helical" evidence="10">
    <location>
        <begin position="754"/>
        <end position="775"/>
    </location>
</feature>
<dbReference type="GO" id="GO:0016020">
    <property type="term" value="C:membrane"/>
    <property type="evidence" value="ECO:0007669"/>
    <property type="project" value="InterPro"/>
</dbReference>
<sequence>MVTMVFTTNCVEKPIRSCLERVGRFIGRYPWWFIIIPLSLSAVLGVGFYFLEDRTSNDIVKQFTPHDGHAKMEKHFYETFFQSSNNKDDDDDDDDDDHDDNEGDLFSALRLSTDGIYASAIFTCGMNVLSEDALAEILRVDDHVRRMTVEYDGQEFSYNDVCARVNESCQDNILLKVLDYNASNIHGLNLTFPVHHNNTLGVVHLEHSVGQVEVDGNGFVQRAKAVRLIYYLRQINSMLEKAWLNDFVNLLSNKSTYVTQVSYFTSISRQQEFEKSTESITQLFSITYFIAILFSVLSCVRLDSVRNKVWVASLGVISTGLAVLSGFGLLLLMNVPFVITVASSPFLVLGIGIDDMFIMISCWQQTNVQDSVAERMAATYREAAISITITTLTDIVAFYLSYSNPFGSVQSFCLYAGTAILFCYLYNITFFGACLALNGRREESNRHWLTCLKVPEESLPGSSKAYIACCVGGAYNHETGTEEEHFMKLFFRKYYGPFLTTGLAKATVILLYISYISISIYGCTTIEEGIDLKNLAVDQSYVVKYYEDEKMHFAEYGPIVMLAVNATFPYWDEVERAQLESCISEFQGLPFVGNLATSWLHSFESYAKEKHLNISSEVEFMEHLHPFLQGQPMLRLDVNMTDDTIQASRLFLQTVNIPSEKIMLETLRKTAQNCQFPLVVYHPTFIYYDQYTVIASSTIQTVSIATAVMLVISLALIPSPVCALWVTFAIGSVIVGVTGFMALLGISLDSISMINLVISIGFSVDFSAHISYTFVSSAKPCVNDKAVEALSHLGYPILQGAFSTILGVVVLSVSVSYIFRTFFTITFLVILFGLLHGIAFIPVFLTFSGFCIKF</sequence>
<evidence type="ECO:0000256" key="1">
    <source>
        <dbReference type="ARBA" id="ARBA00005585"/>
    </source>
</evidence>
<evidence type="ECO:0000256" key="3">
    <source>
        <dbReference type="ARBA" id="ARBA00022692"/>
    </source>
</evidence>
<evidence type="ECO:0000256" key="5">
    <source>
        <dbReference type="ARBA" id="ARBA00023136"/>
    </source>
</evidence>
<dbReference type="Pfam" id="PF02460">
    <property type="entry name" value="Patched"/>
    <property type="match status" value="1"/>
</dbReference>
<dbReference type="Gene3D" id="1.20.1640.10">
    <property type="entry name" value="Multidrug efflux transporter AcrB transmembrane domain"/>
    <property type="match status" value="2"/>
</dbReference>
<dbReference type="PANTHER" id="PTHR10796:SF60">
    <property type="entry name" value="PATCHED DOMAIN-CONTAINING PROTEIN 3"/>
    <property type="match status" value="1"/>
</dbReference>
<dbReference type="SUPFAM" id="SSF82866">
    <property type="entry name" value="Multidrug efflux transporter AcrB transmembrane domain"/>
    <property type="match status" value="2"/>
</dbReference>
<keyword evidence="5 10" id="KW-0472">Membrane</keyword>
<evidence type="ECO:0000256" key="7">
    <source>
        <dbReference type="ARBA" id="ARBA00057027"/>
    </source>
</evidence>